<protein>
    <submittedName>
        <fullName evidence="1">Uncharacterized protein</fullName>
    </submittedName>
</protein>
<dbReference type="AlphaFoldDB" id="A0AA40GD68"/>
<keyword evidence="2" id="KW-1185">Reference proteome</keyword>
<reference evidence="1" key="1">
    <citation type="submission" date="2021-10" db="EMBL/GenBank/DDBJ databases">
        <title>Melipona bicolor Genome sequencing and assembly.</title>
        <authorList>
            <person name="Araujo N.S."/>
            <person name="Arias M.C."/>
        </authorList>
    </citation>
    <scope>NUCLEOTIDE SEQUENCE</scope>
    <source>
        <strain evidence="1">USP_2M_L1-L4_2017</strain>
        <tissue evidence="1">Whole body</tissue>
    </source>
</reference>
<feature type="non-terminal residue" evidence="1">
    <location>
        <position position="1"/>
    </location>
</feature>
<evidence type="ECO:0000313" key="2">
    <source>
        <dbReference type="Proteomes" id="UP001177670"/>
    </source>
</evidence>
<organism evidence="1 2">
    <name type="scientific">Melipona bicolor</name>
    <dbReference type="NCBI Taxonomy" id="60889"/>
    <lineage>
        <taxon>Eukaryota</taxon>
        <taxon>Metazoa</taxon>
        <taxon>Ecdysozoa</taxon>
        <taxon>Arthropoda</taxon>
        <taxon>Hexapoda</taxon>
        <taxon>Insecta</taxon>
        <taxon>Pterygota</taxon>
        <taxon>Neoptera</taxon>
        <taxon>Endopterygota</taxon>
        <taxon>Hymenoptera</taxon>
        <taxon>Apocrita</taxon>
        <taxon>Aculeata</taxon>
        <taxon>Apoidea</taxon>
        <taxon>Anthophila</taxon>
        <taxon>Apidae</taxon>
        <taxon>Melipona</taxon>
    </lineage>
</organism>
<dbReference type="EMBL" id="JAHYIQ010000001">
    <property type="protein sequence ID" value="KAK1135661.1"/>
    <property type="molecule type" value="Genomic_DNA"/>
</dbReference>
<proteinExistence type="predicted"/>
<comment type="caution">
    <text evidence="1">The sequence shown here is derived from an EMBL/GenBank/DDBJ whole genome shotgun (WGS) entry which is preliminary data.</text>
</comment>
<accession>A0AA40GD68</accession>
<dbReference type="Proteomes" id="UP001177670">
    <property type="component" value="Unassembled WGS sequence"/>
</dbReference>
<name>A0AA40GD68_9HYME</name>
<gene>
    <name evidence="1" type="ORF">K0M31_000248</name>
</gene>
<evidence type="ECO:0000313" key="1">
    <source>
        <dbReference type="EMBL" id="KAK1135661.1"/>
    </source>
</evidence>
<sequence>VALITSDQPLKREQIARAIKVKPGTQLIFECGALNSNAGEEDELKENSFLSLTQVSGQVG</sequence>